<accession>A0AAN9Q033</accession>
<proteinExistence type="predicted"/>
<name>A0AAN9Q033_CLITE</name>
<evidence type="ECO:0000313" key="1">
    <source>
        <dbReference type="EMBL" id="KAK7317571.1"/>
    </source>
</evidence>
<keyword evidence="2" id="KW-1185">Reference proteome</keyword>
<reference evidence="1 2" key="1">
    <citation type="submission" date="2024-01" db="EMBL/GenBank/DDBJ databases">
        <title>The genomes of 5 underutilized Papilionoideae crops provide insights into root nodulation and disease resistance.</title>
        <authorList>
            <person name="Yuan L."/>
        </authorList>
    </citation>
    <scope>NUCLEOTIDE SEQUENCE [LARGE SCALE GENOMIC DNA]</scope>
    <source>
        <strain evidence="1">LY-2023</strain>
        <tissue evidence="1">Leaf</tissue>
    </source>
</reference>
<organism evidence="1 2">
    <name type="scientific">Clitoria ternatea</name>
    <name type="common">Butterfly pea</name>
    <dbReference type="NCBI Taxonomy" id="43366"/>
    <lineage>
        <taxon>Eukaryota</taxon>
        <taxon>Viridiplantae</taxon>
        <taxon>Streptophyta</taxon>
        <taxon>Embryophyta</taxon>
        <taxon>Tracheophyta</taxon>
        <taxon>Spermatophyta</taxon>
        <taxon>Magnoliopsida</taxon>
        <taxon>eudicotyledons</taxon>
        <taxon>Gunneridae</taxon>
        <taxon>Pentapetalae</taxon>
        <taxon>rosids</taxon>
        <taxon>fabids</taxon>
        <taxon>Fabales</taxon>
        <taxon>Fabaceae</taxon>
        <taxon>Papilionoideae</taxon>
        <taxon>50 kb inversion clade</taxon>
        <taxon>NPAAA clade</taxon>
        <taxon>indigoferoid/millettioid clade</taxon>
        <taxon>Phaseoleae</taxon>
        <taxon>Clitoria</taxon>
    </lineage>
</organism>
<sequence length="260" mass="28514">MFNVFTLIPSVPTCTLNSGLEGDPMAGGSYADEGRTHTEKSVSTLSISTLTRRGILGSRTLACSRTKRVCVHMARLCLMIRYVPLVGRSCAHFKGASMRNKFIAQLGIKISLAYVQGLRAYACVKVMWRKEIVGERGYAHIQACLRAYQDDTIEDADNEAQVQEGYYGSSEKVPISTKNSCVGANSNGHNTGADLRKKCQLFIDRVDDPVALGMVYSRSLVHGQPSLDDISRVSVVQVITPDMVVLVPIEEVFYVSQALQ</sequence>
<dbReference type="EMBL" id="JAYKXN010000001">
    <property type="protein sequence ID" value="KAK7317571.1"/>
    <property type="molecule type" value="Genomic_DNA"/>
</dbReference>
<evidence type="ECO:0000313" key="2">
    <source>
        <dbReference type="Proteomes" id="UP001359559"/>
    </source>
</evidence>
<dbReference type="AlphaFoldDB" id="A0AAN9Q033"/>
<gene>
    <name evidence="1" type="ORF">RJT34_01923</name>
</gene>
<protein>
    <submittedName>
        <fullName evidence="1">Uncharacterized protein</fullName>
    </submittedName>
</protein>
<comment type="caution">
    <text evidence="1">The sequence shown here is derived from an EMBL/GenBank/DDBJ whole genome shotgun (WGS) entry which is preliminary data.</text>
</comment>
<dbReference type="Proteomes" id="UP001359559">
    <property type="component" value="Unassembled WGS sequence"/>
</dbReference>